<reference evidence="1" key="1">
    <citation type="journal article" date="2020" name="BMC Genomics">
        <title>Correction to: Identification and distribution of gene clusters required for synthesis of sphingolipid metabolism inhibitors in diverse species of the filamentous fungus Fusarium.</title>
        <authorList>
            <person name="Kim H.S."/>
            <person name="Lohmar J.M."/>
            <person name="Busman M."/>
            <person name="Brown D.W."/>
            <person name="Naumann T.A."/>
            <person name="Divon H.H."/>
            <person name="Lysoe E."/>
            <person name="Uhlig S."/>
            <person name="Proctor R.H."/>
        </authorList>
    </citation>
    <scope>NUCLEOTIDE SEQUENCE</scope>
    <source>
        <strain evidence="1">NRRL 45417</strain>
    </source>
</reference>
<accession>A0A8H4TP64</accession>
<evidence type="ECO:0000313" key="1">
    <source>
        <dbReference type="EMBL" id="KAF4961551.1"/>
    </source>
</evidence>
<name>A0A8H4TP64_9HYPO</name>
<dbReference type="AlphaFoldDB" id="A0A8H4TP64"/>
<reference evidence="1" key="2">
    <citation type="submission" date="2020-05" db="EMBL/GenBank/DDBJ databases">
        <authorList>
            <person name="Kim H.-S."/>
            <person name="Proctor R.H."/>
            <person name="Brown D.W."/>
        </authorList>
    </citation>
    <scope>NUCLEOTIDE SEQUENCE</scope>
    <source>
        <strain evidence="1">NRRL 45417</strain>
    </source>
</reference>
<dbReference type="GO" id="GO:0006629">
    <property type="term" value="P:lipid metabolic process"/>
    <property type="evidence" value="ECO:0007669"/>
    <property type="project" value="InterPro"/>
</dbReference>
<protein>
    <submittedName>
        <fullName evidence="1">Uncharacterized protein</fullName>
    </submittedName>
</protein>
<gene>
    <name evidence="1" type="ORF">FGADI_175</name>
</gene>
<dbReference type="Gene3D" id="3.20.20.190">
    <property type="entry name" value="Phosphatidylinositol (PI) phosphodiesterase"/>
    <property type="match status" value="2"/>
</dbReference>
<dbReference type="InterPro" id="IPR017946">
    <property type="entry name" value="PLC-like_Pdiesterase_TIM-brl"/>
</dbReference>
<proteinExistence type="predicted"/>
<dbReference type="Proteomes" id="UP000604273">
    <property type="component" value="Unassembled WGS sequence"/>
</dbReference>
<sequence>MTRSAKDWMGDLSGDLNITQLSIPGTHNSHAIKSNVEVENNSYVNFASHALFNPGIYGMYAEFYTAIATCQLDPMWKQLQNGVREVRGRAILVRRFESPDNEILGINFYNPSFYNSPQSDGPIGKWKQMPHPDTFSMTIEERWNTARSMLNEAKEADLNDKVMYFASTSDTWISKDWKPPKWWEPRYYAERVNPLLALFLSQEYEKPKKGRYGVVVTDFCDATLARCIFEQNFSR</sequence>
<evidence type="ECO:0000313" key="2">
    <source>
        <dbReference type="Proteomes" id="UP000604273"/>
    </source>
</evidence>
<organism evidence="1 2">
    <name type="scientific">Fusarium gaditjirri</name>
    <dbReference type="NCBI Taxonomy" id="282569"/>
    <lineage>
        <taxon>Eukaryota</taxon>
        <taxon>Fungi</taxon>
        <taxon>Dikarya</taxon>
        <taxon>Ascomycota</taxon>
        <taxon>Pezizomycotina</taxon>
        <taxon>Sordariomycetes</taxon>
        <taxon>Hypocreomycetidae</taxon>
        <taxon>Hypocreales</taxon>
        <taxon>Nectriaceae</taxon>
        <taxon>Fusarium</taxon>
        <taxon>Fusarium nisikadoi species complex</taxon>
    </lineage>
</organism>
<dbReference type="SUPFAM" id="SSF51695">
    <property type="entry name" value="PLC-like phosphodiesterases"/>
    <property type="match status" value="2"/>
</dbReference>
<dbReference type="GO" id="GO:0008081">
    <property type="term" value="F:phosphoric diester hydrolase activity"/>
    <property type="evidence" value="ECO:0007669"/>
    <property type="project" value="InterPro"/>
</dbReference>
<comment type="caution">
    <text evidence="1">The sequence shown here is derived from an EMBL/GenBank/DDBJ whole genome shotgun (WGS) entry which is preliminary data.</text>
</comment>
<keyword evidence="2" id="KW-1185">Reference proteome</keyword>
<dbReference type="EMBL" id="JABFAI010000002">
    <property type="protein sequence ID" value="KAF4961551.1"/>
    <property type="molecule type" value="Genomic_DNA"/>
</dbReference>
<dbReference type="OrthoDB" id="1046782at2759"/>